<dbReference type="InterPro" id="IPR026983">
    <property type="entry name" value="DHC"/>
</dbReference>
<dbReference type="Pfam" id="PF12780">
    <property type="entry name" value="AAA_8"/>
    <property type="match status" value="1"/>
</dbReference>
<dbReference type="InterPro" id="IPR027417">
    <property type="entry name" value="P-loop_NTPase"/>
</dbReference>
<dbReference type="Gene3D" id="3.40.50.300">
    <property type="entry name" value="P-loop containing nucleotide triphosphate hydrolases"/>
    <property type="match status" value="1"/>
</dbReference>
<organism evidence="4 5">
    <name type="scientific">Wuchereria bancrofti</name>
    <dbReference type="NCBI Taxonomy" id="6293"/>
    <lineage>
        <taxon>Eukaryota</taxon>
        <taxon>Metazoa</taxon>
        <taxon>Ecdysozoa</taxon>
        <taxon>Nematoda</taxon>
        <taxon>Chromadorea</taxon>
        <taxon>Rhabditida</taxon>
        <taxon>Spirurina</taxon>
        <taxon>Spiruromorpha</taxon>
        <taxon>Filarioidea</taxon>
        <taxon>Onchocercidae</taxon>
        <taxon>Wuchereria</taxon>
    </lineage>
</organism>
<feature type="domain" description="Dynein heavy chain AAA module D4" evidence="3">
    <location>
        <begin position="24"/>
        <end position="229"/>
    </location>
</feature>
<evidence type="ECO:0000313" key="4">
    <source>
        <dbReference type="EMBL" id="EJW79027.1"/>
    </source>
</evidence>
<dbReference type="GO" id="GO:0035721">
    <property type="term" value="P:intraciliary retrograde transport"/>
    <property type="evidence" value="ECO:0007669"/>
    <property type="project" value="TreeGrafter"/>
</dbReference>
<dbReference type="EMBL" id="ADBV01005925">
    <property type="protein sequence ID" value="EJW79027.1"/>
    <property type="molecule type" value="Genomic_DNA"/>
</dbReference>
<dbReference type="Gene3D" id="1.20.920.20">
    <property type="match status" value="1"/>
</dbReference>
<comment type="similarity">
    <text evidence="1">Belongs to the dynein heavy chain family.</text>
</comment>
<gene>
    <name evidence="4" type="ORF">WUBG_10063</name>
</gene>
<dbReference type="GO" id="GO:0045505">
    <property type="term" value="F:dynein intermediate chain binding"/>
    <property type="evidence" value="ECO:0007669"/>
    <property type="project" value="InterPro"/>
</dbReference>
<evidence type="ECO:0000256" key="1">
    <source>
        <dbReference type="ARBA" id="ARBA00008887"/>
    </source>
</evidence>
<name>J9EPS0_WUCBA</name>
<dbReference type="GO" id="GO:0060271">
    <property type="term" value="P:cilium assembly"/>
    <property type="evidence" value="ECO:0007669"/>
    <property type="project" value="TreeGrafter"/>
</dbReference>
<comment type="caution">
    <text evidence="4">The sequence shown here is derived from an EMBL/GenBank/DDBJ whole genome shotgun (WGS) entry which is preliminary data.</text>
</comment>
<dbReference type="InterPro" id="IPR024743">
    <property type="entry name" value="Dynein_HC_stalk"/>
</dbReference>
<evidence type="ECO:0000313" key="5">
    <source>
        <dbReference type="Proteomes" id="UP000004810"/>
    </source>
</evidence>
<dbReference type="SUPFAM" id="SSF52540">
    <property type="entry name" value="P-loop containing nucleoside triphosphate hydrolases"/>
    <property type="match status" value="1"/>
</dbReference>
<dbReference type="PANTHER" id="PTHR10676:SF352">
    <property type="entry name" value="CYTOPLASMIC DYNEIN 2 HEAVY CHAIN 1"/>
    <property type="match status" value="1"/>
</dbReference>
<dbReference type="GO" id="GO:0005868">
    <property type="term" value="C:cytoplasmic dynein complex"/>
    <property type="evidence" value="ECO:0007669"/>
    <property type="project" value="TreeGrafter"/>
</dbReference>
<dbReference type="Gene3D" id="1.10.287.2610">
    <property type="match status" value="1"/>
</dbReference>
<evidence type="ECO:0000259" key="3">
    <source>
        <dbReference type="Pfam" id="PF12780"/>
    </source>
</evidence>
<dbReference type="GO" id="GO:0008569">
    <property type="term" value="F:minus-end-directed microtubule motor activity"/>
    <property type="evidence" value="ECO:0007669"/>
    <property type="project" value="TreeGrafter"/>
</dbReference>
<proteinExistence type="inferred from homology"/>
<feature type="domain" description="Dynein heavy chain coiled coil stalk" evidence="2">
    <location>
        <begin position="260"/>
        <end position="382"/>
    </location>
</feature>
<reference evidence="5" key="1">
    <citation type="submission" date="2012-08" db="EMBL/GenBank/DDBJ databases">
        <title>The Genome Sequence of Wuchereria bancrofti.</title>
        <authorList>
            <person name="Nutman T.B."/>
            <person name="Fink D.L."/>
            <person name="Russ C."/>
            <person name="Young S."/>
            <person name="Zeng Q."/>
            <person name="Koehrsen M."/>
            <person name="Alvarado L."/>
            <person name="Berlin A."/>
            <person name="Chapman S.B."/>
            <person name="Chen Z."/>
            <person name="Freedman E."/>
            <person name="Gellesch M."/>
            <person name="Goldberg J."/>
            <person name="Griggs A."/>
            <person name="Gujja S."/>
            <person name="Heilman E.R."/>
            <person name="Heiman D."/>
            <person name="Hepburn T."/>
            <person name="Howarth C."/>
            <person name="Jen D."/>
            <person name="Larson L."/>
            <person name="Lewis B."/>
            <person name="Mehta T."/>
            <person name="Park D."/>
            <person name="Pearson M."/>
            <person name="Roberts A."/>
            <person name="Saif S."/>
            <person name="Shea T."/>
            <person name="Shenoy N."/>
            <person name="Sisk P."/>
            <person name="Stolte C."/>
            <person name="Sykes S."/>
            <person name="Walk T."/>
            <person name="White J."/>
            <person name="Yandava C."/>
            <person name="Haas B."/>
            <person name="Henn M.R."/>
            <person name="Nusbaum C."/>
            <person name="Birren B."/>
        </authorList>
    </citation>
    <scope>NUCLEOTIDE SEQUENCE [LARGE SCALE GENOMIC DNA]</scope>
    <source>
        <strain evidence="5">NA</strain>
    </source>
</reference>
<dbReference type="GO" id="GO:0051959">
    <property type="term" value="F:dynein light intermediate chain binding"/>
    <property type="evidence" value="ECO:0007669"/>
    <property type="project" value="InterPro"/>
</dbReference>
<dbReference type="GO" id="GO:0060294">
    <property type="term" value="P:cilium movement involved in cell motility"/>
    <property type="evidence" value="ECO:0007669"/>
    <property type="project" value="TreeGrafter"/>
</dbReference>
<evidence type="ECO:0008006" key="6">
    <source>
        <dbReference type="Google" id="ProtNLM"/>
    </source>
</evidence>
<protein>
    <recommendedName>
        <fullName evidence="6">Dynein heavy chain AAA module D4 domain-containing protein</fullName>
    </recommendedName>
</protein>
<dbReference type="GO" id="GO:0005930">
    <property type="term" value="C:axoneme"/>
    <property type="evidence" value="ECO:0007669"/>
    <property type="project" value="TreeGrafter"/>
</dbReference>
<dbReference type="InterPro" id="IPR024317">
    <property type="entry name" value="Dynein_heavy_chain_D4_dom"/>
</dbReference>
<dbReference type="Proteomes" id="UP000004810">
    <property type="component" value="Unassembled WGS sequence"/>
</dbReference>
<dbReference type="AlphaFoldDB" id="J9EPS0"/>
<accession>J9EPS0</accession>
<dbReference type="GO" id="GO:0097729">
    <property type="term" value="C:9+2 motile cilium"/>
    <property type="evidence" value="ECO:0007669"/>
    <property type="project" value="TreeGrafter"/>
</dbReference>
<dbReference type="Pfam" id="PF12777">
    <property type="entry name" value="MT"/>
    <property type="match status" value="1"/>
</dbReference>
<dbReference type="PANTHER" id="PTHR10676">
    <property type="entry name" value="DYNEIN HEAVY CHAIN FAMILY PROTEIN"/>
    <property type="match status" value="1"/>
</dbReference>
<evidence type="ECO:0000259" key="2">
    <source>
        <dbReference type="Pfam" id="PF12777"/>
    </source>
</evidence>
<sequence>MLKGTPLSMVPRKEYAKLLQQAVNRYGGSLLLAGRAGMGRREAASLVANMHQMPVFSPKLTSSYGIKQFRNDLKMVIQDAAINGKHVVYIIEDYQLLHDAFLQSINSLLSSGDIPGIFAAQEFDSFLVSLREQASQDAFQGDLYSYFIMSKFSTNLHIILILNVDDTNFSLKCSSNPSLYKECSIIWNEIWNKNALSQLSELILSRHNIKAANDILIAFGQIYHQCPSEIAPPAKYIRFIENYACILNKKRTAIETRSNRLKAGIGKLTEARESVSNMQKKAAKKSKLLAEKQSDADMALKAISQSMTNANYQRSDMEQLKLATVKENERIEKQKSLIDEQLREVEPVLREAREAVGSIKSESLSEIRSLRAPPEAIRDILQANAKRASAAAAPLAAWVRANLDYSTILERVTPLQKEKNDLIK</sequence>